<feature type="region of interest" description="Disordered" evidence="1">
    <location>
        <begin position="190"/>
        <end position="251"/>
    </location>
</feature>
<evidence type="ECO:0000256" key="1">
    <source>
        <dbReference type="SAM" id="MobiDB-lite"/>
    </source>
</evidence>
<keyword evidence="3" id="KW-1185">Reference proteome</keyword>
<organism evidence="2 3">
    <name type="scientific">Lineolata rhizophorae</name>
    <dbReference type="NCBI Taxonomy" id="578093"/>
    <lineage>
        <taxon>Eukaryota</taxon>
        <taxon>Fungi</taxon>
        <taxon>Dikarya</taxon>
        <taxon>Ascomycota</taxon>
        <taxon>Pezizomycotina</taxon>
        <taxon>Dothideomycetes</taxon>
        <taxon>Dothideomycetes incertae sedis</taxon>
        <taxon>Lineolatales</taxon>
        <taxon>Lineolataceae</taxon>
        <taxon>Lineolata</taxon>
    </lineage>
</organism>
<proteinExistence type="predicted"/>
<feature type="compositionally biased region" description="Pro residues" evidence="1">
    <location>
        <begin position="115"/>
        <end position="132"/>
    </location>
</feature>
<name>A0A6A6P1E6_9PEZI</name>
<evidence type="ECO:0000313" key="2">
    <source>
        <dbReference type="EMBL" id="KAF2457719.1"/>
    </source>
</evidence>
<gene>
    <name evidence="2" type="ORF">BDY21DRAFT_15514</name>
</gene>
<accession>A0A6A6P1E6</accession>
<feature type="compositionally biased region" description="Low complexity" evidence="1">
    <location>
        <begin position="63"/>
        <end position="85"/>
    </location>
</feature>
<dbReference type="Proteomes" id="UP000799766">
    <property type="component" value="Unassembled WGS sequence"/>
</dbReference>
<sequence>MSRPGLPSFPPLQPPPRPASNHGVSTPEGREEEAAASNRPDRHRPPPPEGGTSLPGRLRRRATSSSSSSSSPPRAGTSGTAGASGFCHRHVQVSTSPKASTFSTSRRSRPAHWSSPPPLRTPPPGILQPCPHPAATCPPHQSPVAAREGHPRIAPRSRPGSSVASALRFQVRRRVAGLVAARWAINLAKRSGGAGETQALGRAGTFPREPPPDGTALPPAASHSPLPCVPRRPSSARGPGTRNCVPATRPE</sequence>
<feature type="compositionally biased region" description="Low complexity" evidence="1">
    <location>
        <begin position="216"/>
        <end position="226"/>
    </location>
</feature>
<protein>
    <submittedName>
        <fullName evidence="2">Uncharacterized protein</fullName>
    </submittedName>
</protein>
<feature type="compositionally biased region" description="Pro residues" evidence="1">
    <location>
        <begin position="7"/>
        <end position="18"/>
    </location>
</feature>
<dbReference type="AlphaFoldDB" id="A0A6A6P1E6"/>
<dbReference type="EMBL" id="MU001679">
    <property type="protein sequence ID" value="KAF2457719.1"/>
    <property type="molecule type" value="Genomic_DNA"/>
</dbReference>
<feature type="compositionally biased region" description="Polar residues" evidence="1">
    <location>
        <begin position="92"/>
        <end position="105"/>
    </location>
</feature>
<reference evidence="2" key="1">
    <citation type="journal article" date="2020" name="Stud. Mycol.">
        <title>101 Dothideomycetes genomes: a test case for predicting lifestyles and emergence of pathogens.</title>
        <authorList>
            <person name="Haridas S."/>
            <person name="Albert R."/>
            <person name="Binder M."/>
            <person name="Bloem J."/>
            <person name="Labutti K."/>
            <person name="Salamov A."/>
            <person name="Andreopoulos B."/>
            <person name="Baker S."/>
            <person name="Barry K."/>
            <person name="Bills G."/>
            <person name="Bluhm B."/>
            <person name="Cannon C."/>
            <person name="Castanera R."/>
            <person name="Culley D."/>
            <person name="Daum C."/>
            <person name="Ezra D."/>
            <person name="Gonzalez J."/>
            <person name="Henrissat B."/>
            <person name="Kuo A."/>
            <person name="Liang C."/>
            <person name="Lipzen A."/>
            <person name="Lutzoni F."/>
            <person name="Magnuson J."/>
            <person name="Mondo S."/>
            <person name="Nolan M."/>
            <person name="Ohm R."/>
            <person name="Pangilinan J."/>
            <person name="Park H.-J."/>
            <person name="Ramirez L."/>
            <person name="Alfaro M."/>
            <person name="Sun H."/>
            <person name="Tritt A."/>
            <person name="Yoshinaga Y."/>
            <person name="Zwiers L.-H."/>
            <person name="Turgeon B."/>
            <person name="Goodwin S."/>
            <person name="Spatafora J."/>
            <person name="Crous P."/>
            <person name="Grigoriev I."/>
        </authorList>
    </citation>
    <scope>NUCLEOTIDE SEQUENCE</scope>
    <source>
        <strain evidence="2">ATCC 16933</strain>
    </source>
</reference>
<feature type="compositionally biased region" description="Basic and acidic residues" evidence="1">
    <location>
        <begin position="28"/>
        <end position="46"/>
    </location>
</feature>
<evidence type="ECO:0000313" key="3">
    <source>
        <dbReference type="Proteomes" id="UP000799766"/>
    </source>
</evidence>
<feature type="region of interest" description="Disordered" evidence="1">
    <location>
        <begin position="1"/>
        <end position="166"/>
    </location>
</feature>